<reference evidence="2" key="1">
    <citation type="journal article" date="2014" name="Int. J. Syst. Evol. Microbiol.">
        <title>Complete genome sequence of Corynebacterium casei LMG S-19264T (=DSM 44701T), isolated from a smear-ripened cheese.</title>
        <authorList>
            <consortium name="US DOE Joint Genome Institute (JGI-PGF)"/>
            <person name="Walter F."/>
            <person name="Albersmeier A."/>
            <person name="Kalinowski J."/>
            <person name="Ruckert C."/>
        </authorList>
    </citation>
    <scope>NUCLEOTIDE SEQUENCE</scope>
    <source>
        <strain evidence="2">CGMCC 1.12195</strain>
    </source>
</reference>
<dbReference type="AlphaFoldDB" id="A0A917I0P4"/>
<dbReference type="InterPro" id="IPR002716">
    <property type="entry name" value="PIN_dom"/>
</dbReference>
<evidence type="ECO:0000259" key="1">
    <source>
        <dbReference type="Pfam" id="PF13470"/>
    </source>
</evidence>
<dbReference type="Proteomes" id="UP000660862">
    <property type="component" value="Unassembled WGS sequence"/>
</dbReference>
<proteinExistence type="predicted"/>
<keyword evidence="3" id="KW-1185">Reference proteome</keyword>
<sequence length="100" mass="11452">MFSQELLDELVEVTQRPKFKKYFHSEDVSSLLYQLSLRAELITVVSDATDCRDDKDNFLLALAGDGRATHLITGDNDLLVLDRYRQTKILTVEAYLQSLN</sequence>
<feature type="domain" description="PIN" evidence="1">
    <location>
        <begin position="2"/>
        <end position="76"/>
    </location>
</feature>
<evidence type="ECO:0000313" key="3">
    <source>
        <dbReference type="Proteomes" id="UP000660862"/>
    </source>
</evidence>
<protein>
    <recommendedName>
        <fullName evidence="1">PIN domain-containing protein</fullName>
    </recommendedName>
</protein>
<name>A0A917I0P4_9SPHI</name>
<dbReference type="InterPro" id="IPR002850">
    <property type="entry name" value="PIN_toxin-like"/>
</dbReference>
<accession>A0A917I0P4</accession>
<comment type="caution">
    <text evidence="2">The sequence shown here is derived from an EMBL/GenBank/DDBJ whole genome shotgun (WGS) entry which is preliminary data.</text>
</comment>
<organism evidence="2 3">
    <name type="scientific">Parapedobacter pyrenivorans</name>
    <dbReference type="NCBI Taxonomy" id="1305674"/>
    <lineage>
        <taxon>Bacteria</taxon>
        <taxon>Pseudomonadati</taxon>
        <taxon>Bacteroidota</taxon>
        <taxon>Sphingobacteriia</taxon>
        <taxon>Sphingobacteriales</taxon>
        <taxon>Sphingobacteriaceae</taxon>
        <taxon>Parapedobacter</taxon>
    </lineage>
</organism>
<dbReference type="NCBIfam" id="TIGR00305">
    <property type="entry name" value="putative toxin-antitoxin system toxin component, PIN family"/>
    <property type="match status" value="1"/>
</dbReference>
<dbReference type="PANTHER" id="PTHR34610">
    <property type="entry name" value="SSL7007 PROTEIN"/>
    <property type="match status" value="1"/>
</dbReference>
<reference evidence="2" key="2">
    <citation type="submission" date="2020-09" db="EMBL/GenBank/DDBJ databases">
        <authorList>
            <person name="Sun Q."/>
            <person name="Zhou Y."/>
        </authorList>
    </citation>
    <scope>NUCLEOTIDE SEQUENCE</scope>
    <source>
        <strain evidence="2">CGMCC 1.12195</strain>
    </source>
</reference>
<dbReference type="PANTHER" id="PTHR34610:SF4">
    <property type="entry name" value="SLL8027 PROTEIN"/>
    <property type="match status" value="1"/>
</dbReference>
<dbReference type="EMBL" id="BMER01000005">
    <property type="protein sequence ID" value="GGG99900.1"/>
    <property type="molecule type" value="Genomic_DNA"/>
</dbReference>
<evidence type="ECO:0000313" key="2">
    <source>
        <dbReference type="EMBL" id="GGG99900.1"/>
    </source>
</evidence>
<dbReference type="Pfam" id="PF13470">
    <property type="entry name" value="PIN_3"/>
    <property type="match status" value="1"/>
</dbReference>
<gene>
    <name evidence="2" type="ORF">GCM10007415_39690</name>
</gene>